<evidence type="ECO:0000259" key="6">
    <source>
        <dbReference type="SMART" id="SM00752"/>
    </source>
</evidence>
<organism evidence="7 8">
    <name type="scientific">Nannocystis punicea</name>
    <dbReference type="NCBI Taxonomy" id="2995304"/>
    <lineage>
        <taxon>Bacteria</taxon>
        <taxon>Pseudomonadati</taxon>
        <taxon>Myxococcota</taxon>
        <taxon>Polyangia</taxon>
        <taxon>Nannocystales</taxon>
        <taxon>Nannocystaceae</taxon>
        <taxon>Nannocystis</taxon>
    </lineage>
</organism>
<dbReference type="InterPro" id="IPR011020">
    <property type="entry name" value="HTTM-like"/>
</dbReference>
<accession>A0ABY7GZM9</accession>
<sequence length="328" mass="35286">MKARLIAALRAIDRFFFAPARPAPLVALRIGLAAVLLAQALQIAPLFRALYHHRGLLRGPLKDAFGSQHLPSLGELLASPFETQLLAALGAVYVAGLVGMLLGWRTRLCTGAAWLLHLGFMHLAPHTNYGADHFANIFLFYSTVAPGGAFLSLDRRAGRASDVPTAGTRLAIRVMQIHLCIAYLLSGTEKAMGHQWHDGEAIWRSLVAQGYELLDFTWLAHVPWLAVASGWLVLVVEIGYAVLIWPARTRRWWVAAVAAMHAGIGVFMGLHVFAGIMIVLTVAMFGVSAEPAVTVVKQCSTDHDFLSASAATSGTVARGQGAPSQRTG</sequence>
<protein>
    <submittedName>
        <fullName evidence="7">HTTM domain-containing protein</fullName>
    </submittedName>
</protein>
<keyword evidence="8" id="KW-1185">Reference proteome</keyword>
<feature type="transmembrane region" description="Helical" evidence="5">
    <location>
        <begin position="252"/>
        <end position="285"/>
    </location>
</feature>
<dbReference type="InterPro" id="IPR052964">
    <property type="entry name" value="Sporulation_signal_mat"/>
</dbReference>
<dbReference type="Proteomes" id="UP001164459">
    <property type="component" value="Chromosome"/>
</dbReference>
<dbReference type="RefSeq" id="WP_269034794.1">
    <property type="nucleotide sequence ID" value="NZ_CP114040.1"/>
</dbReference>
<dbReference type="PANTHER" id="PTHR39535">
    <property type="entry name" value="SPORULATION-DELAYING PROTEIN SDPB"/>
    <property type="match status" value="1"/>
</dbReference>
<feature type="transmembrane region" description="Helical" evidence="5">
    <location>
        <begin position="134"/>
        <end position="154"/>
    </location>
</feature>
<evidence type="ECO:0000256" key="1">
    <source>
        <dbReference type="ARBA" id="ARBA00004127"/>
    </source>
</evidence>
<evidence type="ECO:0000256" key="2">
    <source>
        <dbReference type="ARBA" id="ARBA00022692"/>
    </source>
</evidence>
<dbReference type="Pfam" id="PF05090">
    <property type="entry name" value="HTTM"/>
    <property type="match status" value="1"/>
</dbReference>
<evidence type="ECO:0000256" key="5">
    <source>
        <dbReference type="SAM" id="Phobius"/>
    </source>
</evidence>
<feature type="transmembrane region" description="Helical" evidence="5">
    <location>
        <begin position="222"/>
        <end position="245"/>
    </location>
</feature>
<evidence type="ECO:0000256" key="4">
    <source>
        <dbReference type="ARBA" id="ARBA00023136"/>
    </source>
</evidence>
<feature type="domain" description="HTTM-like" evidence="6">
    <location>
        <begin position="17"/>
        <end position="289"/>
    </location>
</feature>
<proteinExistence type="predicted"/>
<gene>
    <name evidence="7" type="ORF">O0S08_40220</name>
</gene>
<dbReference type="EMBL" id="CP114040">
    <property type="protein sequence ID" value="WAS92446.1"/>
    <property type="molecule type" value="Genomic_DNA"/>
</dbReference>
<evidence type="ECO:0000313" key="8">
    <source>
        <dbReference type="Proteomes" id="UP001164459"/>
    </source>
</evidence>
<evidence type="ECO:0000256" key="3">
    <source>
        <dbReference type="ARBA" id="ARBA00022989"/>
    </source>
</evidence>
<keyword evidence="3 5" id="KW-1133">Transmembrane helix</keyword>
<dbReference type="SMART" id="SM00752">
    <property type="entry name" value="HTTM"/>
    <property type="match status" value="1"/>
</dbReference>
<dbReference type="PANTHER" id="PTHR39535:SF2">
    <property type="entry name" value="HTTM DOMAIN-CONTAINING PROTEIN"/>
    <property type="match status" value="1"/>
</dbReference>
<feature type="transmembrane region" description="Helical" evidence="5">
    <location>
        <begin position="85"/>
        <end position="104"/>
    </location>
</feature>
<name>A0ABY7GZM9_9BACT</name>
<evidence type="ECO:0000313" key="7">
    <source>
        <dbReference type="EMBL" id="WAS92446.1"/>
    </source>
</evidence>
<reference evidence="7" key="1">
    <citation type="submission" date="2022-11" db="EMBL/GenBank/DDBJ databases">
        <title>Minimal conservation of predation-associated metabolite biosynthetic gene clusters underscores biosynthetic potential of Myxococcota including descriptions for ten novel species: Archangium lansinium sp. nov., Myxococcus landrumus sp. nov., Nannocystis bai.</title>
        <authorList>
            <person name="Ahearne A."/>
            <person name="Stevens C."/>
            <person name="Dowd S."/>
        </authorList>
    </citation>
    <scope>NUCLEOTIDE SEQUENCE</scope>
    <source>
        <strain evidence="7">Fl3</strain>
    </source>
</reference>
<dbReference type="InterPro" id="IPR053934">
    <property type="entry name" value="HTTM_dom"/>
</dbReference>
<keyword evidence="4 5" id="KW-0472">Membrane</keyword>
<keyword evidence="2 5" id="KW-0812">Transmembrane</keyword>
<comment type="subcellular location">
    <subcellularLocation>
        <location evidence="1">Endomembrane system</location>
        <topology evidence="1">Multi-pass membrane protein</topology>
    </subcellularLocation>
</comment>